<reference evidence="2 3" key="1">
    <citation type="submission" date="2020-07" db="EMBL/GenBank/DDBJ databases">
        <title>Roseicoccus Jingziensis gen. nov., sp. nov., isolated from coastal seawater.</title>
        <authorList>
            <person name="Feng X."/>
        </authorList>
    </citation>
    <scope>NUCLEOTIDE SEQUENCE [LARGE SCALE GENOMIC DNA]</scope>
    <source>
        <strain evidence="2 3">N1E253</strain>
    </source>
</reference>
<dbReference type="InterPro" id="IPR017507">
    <property type="entry name" value="Tscrpt_reg_HipB-like"/>
</dbReference>
<dbReference type="InterPro" id="IPR010982">
    <property type="entry name" value="Lambda_DNA-bd_dom_sf"/>
</dbReference>
<dbReference type="Gene3D" id="1.10.260.40">
    <property type="entry name" value="lambda repressor-like DNA-binding domains"/>
    <property type="match status" value="1"/>
</dbReference>
<dbReference type="EMBL" id="JACBAZ010000009">
    <property type="protein sequence ID" value="NWK57282.1"/>
    <property type="molecule type" value="Genomic_DNA"/>
</dbReference>
<gene>
    <name evidence="2" type="ORF">HW115_16795</name>
</gene>
<dbReference type="PROSITE" id="PS50943">
    <property type="entry name" value="HTH_CROC1"/>
    <property type="match status" value="1"/>
</dbReference>
<dbReference type="AlphaFoldDB" id="A0A851GJU1"/>
<dbReference type="NCBIfam" id="TIGR03070">
    <property type="entry name" value="couple_hipB"/>
    <property type="match status" value="1"/>
</dbReference>
<dbReference type="Pfam" id="PF01381">
    <property type="entry name" value="HTH_3"/>
    <property type="match status" value="1"/>
</dbReference>
<organism evidence="2 3">
    <name type="scientific">Oceaniferula marina</name>
    <dbReference type="NCBI Taxonomy" id="2748318"/>
    <lineage>
        <taxon>Bacteria</taxon>
        <taxon>Pseudomonadati</taxon>
        <taxon>Verrucomicrobiota</taxon>
        <taxon>Verrucomicrobiia</taxon>
        <taxon>Verrucomicrobiales</taxon>
        <taxon>Verrucomicrobiaceae</taxon>
        <taxon>Oceaniferula</taxon>
    </lineage>
</organism>
<accession>A0A851GJU1</accession>
<protein>
    <submittedName>
        <fullName evidence="2">Helix-turn-helix transcriptional regulator</fullName>
    </submittedName>
</protein>
<evidence type="ECO:0000313" key="3">
    <source>
        <dbReference type="Proteomes" id="UP000557872"/>
    </source>
</evidence>
<dbReference type="GO" id="GO:0003677">
    <property type="term" value="F:DNA binding"/>
    <property type="evidence" value="ECO:0007669"/>
    <property type="project" value="InterPro"/>
</dbReference>
<name>A0A851GJU1_9BACT</name>
<dbReference type="Proteomes" id="UP000557872">
    <property type="component" value="Unassembled WGS sequence"/>
</dbReference>
<proteinExistence type="predicted"/>
<comment type="caution">
    <text evidence="2">The sequence shown here is derived from an EMBL/GenBank/DDBJ whole genome shotgun (WGS) entry which is preliminary data.</text>
</comment>
<dbReference type="InterPro" id="IPR001387">
    <property type="entry name" value="Cro/C1-type_HTH"/>
</dbReference>
<keyword evidence="3" id="KW-1185">Reference proteome</keyword>
<evidence type="ECO:0000313" key="2">
    <source>
        <dbReference type="EMBL" id="NWK57282.1"/>
    </source>
</evidence>
<dbReference type="SUPFAM" id="SSF47413">
    <property type="entry name" value="lambda repressor-like DNA-binding domains"/>
    <property type="match status" value="1"/>
</dbReference>
<feature type="domain" description="HTH cro/C1-type" evidence="1">
    <location>
        <begin position="10"/>
        <end position="42"/>
    </location>
</feature>
<dbReference type="SMART" id="SM00530">
    <property type="entry name" value="HTH_XRE"/>
    <property type="match status" value="1"/>
</dbReference>
<dbReference type="CDD" id="cd00093">
    <property type="entry name" value="HTH_XRE"/>
    <property type="match status" value="1"/>
</dbReference>
<sequence>MKPEDIGQVIRKTRKALKLTQSDLALASGTATRFISDLENGKPSCHLGKTLSVLSALGIHIDLTLPTESH</sequence>
<dbReference type="RefSeq" id="WP_178934117.1">
    <property type="nucleotide sequence ID" value="NZ_JACBAZ010000009.1"/>
</dbReference>
<evidence type="ECO:0000259" key="1">
    <source>
        <dbReference type="PROSITE" id="PS50943"/>
    </source>
</evidence>